<evidence type="ECO:0000313" key="1">
    <source>
        <dbReference type="EMBL" id="SIT20195.1"/>
    </source>
</evidence>
<gene>
    <name evidence="1" type="ORF">SAMN05421774_10888</name>
</gene>
<name>A0A1N7QBG6_9RHOB</name>
<keyword evidence="2" id="KW-1185">Reference proteome</keyword>
<accession>A0A1N7QBG6</accession>
<dbReference type="RefSeq" id="WP_076533602.1">
    <property type="nucleotide sequence ID" value="NZ_BMEH01000008.1"/>
</dbReference>
<sequence length="125" mass="14231">MRQPSPAAELYAWHRAAVAGEAPPIHDGLPECGWFKRRLVKGGPWVPVRIFVRREIEMDTGELLGPEILVADVDGKLDDPARHWTYLTPITRSDYEALLYRQSIVPGMADSQKPLDLTKEPIRWM</sequence>
<dbReference type="EMBL" id="FTOT01000008">
    <property type="protein sequence ID" value="SIT20195.1"/>
    <property type="molecule type" value="Genomic_DNA"/>
</dbReference>
<dbReference type="OrthoDB" id="8114479at2"/>
<dbReference type="STRING" id="1086013.SAMN05421774_10888"/>
<reference evidence="1 2" key="1">
    <citation type="submission" date="2017-01" db="EMBL/GenBank/DDBJ databases">
        <authorList>
            <person name="Mah S.A."/>
            <person name="Swanson W.J."/>
            <person name="Moy G.W."/>
            <person name="Vacquier V.D."/>
        </authorList>
    </citation>
    <scope>NUCLEOTIDE SEQUENCE [LARGE SCALE GENOMIC DNA]</scope>
    <source>
        <strain evidence="1 2">DSM 26375</strain>
    </source>
</reference>
<dbReference type="AlphaFoldDB" id="A0A1N7QBG6"/>
<protein>
    <submittedName>
        <fullName evidence="1">Uncharacterized protein</fullName>
    </submittedName>
</protein>
<evidence type="ECO:0000313" key="2">
    <source>
        <dbReference type="Proteomes" id="UP000186141"/>
    </source>
</evidence>
<organism evidence="1 2">
    <name type="scientific">Gemmobacter megaterium</name>
    <dbReference type="NCBI Taxonomy" id="1086013"/>
    <lineage>
        <taxon>Bacteria</taxon>
        <taxon>Pseudomonadati</taxon>
        <taxon>Pseudomonadota</taxon>
        <taxon>Alphaproteobacteria</taxon>
        <taxon>Rhodobacterales</taxon>
        <taxon>Paracoccaceae</taxon>
        <taxon>Gemmobacter</taxon>
    </lineage>
</organism>
<dbReference type="Proteomes" id="UP000186141">
    <property type="component" value="Unassembled WGS sequence"/>
</dbReference>
<proteinExistence type="predicted"/>